<feature type="domain" description="FAD-binding" evidence="1">
    <location>
        <begin position="7"/>
        <end position="335"/>
    </location>
</feature>
<evidence type="ECO:0000313" key="3">
    <source>
        <dbReference type="Proteomes" id="UP000184048"/>
    </source>
</evidence>
<dbReference type="GO" id="GO:0071949">
    <property type="term" value="F:FAD binding"/>
    <property type="evidence" value="ECO:0007669"/>
    <property type="project" value="InterPro"/>
</dbReference>
<dbReference type="InterPro" id="IPR002938">
    <property type="entry name" value="FAD-bd"/>
</dbReference>
<dbReference type="PANTHER" id="PTHR42685">
    <property type="entry name" value="GERANYLGERANYL DIPHOSPHATE REDUCTASE"/>
    <property type="match status" value="1"/>
</dbReference>
<dbReference type="InterPro" id="IPR050407">
    <property type="entry name" value="Geranylgeranyl_reductase"/>
</dbReference>
<name>A0A1M4W6Q8_9BACT</name>
<dbReference type="Proteomes" id="UP000184048">
    <property type="component" value="Unassembled WGS sequence"/>
</dbReference>
<dbReference type="OrthoDB" id="1142316at2"/>
<dbReference type="Pfam" id="PF01494">
    <property type="entry name" value="FAD_binding_3"/>
    <property type="match status" value="1"/>
</dbReference>
<dbReference type="Gene3D" id="3.50.50.60">
    <property type="entry name" value="FAD/NAD(P)-binding domain"/>
    <property type="match status" value="1"/>
</dbReference>
<keyword evidence="3" id="KW-1185">Reference proteome</keyword>
<sequence length="383" mass="43562">MELADQYDVAIIGGGLAGLSGAIELRMAGYNVILFEQEKYPFHKVCGEYISHESLNYLEHLGIPISQMKVPFIDNLVLTAPNGRAFKTALPLGGFGISRYELDNALAQKAKKLGVVVLEETKVEKVEFNEQFTIHFNSRITNIGVVKSKVCCAAWGKKSNIDRKWNRTFLSKNNKRLNNYIAVKYHIRSAWPEGIIGLHNFKDGYCGISNIENGLTCLCYMTTAGNLKKSNNSVEQLEQCILMDNPHLKEIFTSCTRIKEFPITISQINFLSKTKIENHVIMIGDAAGLITPLCGNGMSIALHTGKIVSRLVILFLMGKITRANLEKQYSREWHRQFSKRLRRGRQLQWFFGRKWISNSFVSFFQVFPFLAKRVIRMTHGRPF</sequence>
<dbReference type="STRING" id="1121884.SAMN02745131_01109"/>
<dbReference type="PANTHER" id="PTHR42685:SF22">
    <property type="entry name" value="CONDITIONED MEDIUM FACTOR RECEPTOR 1"/>
    <property type="match status" value="1"/>
</dbReference>
<accession>A0A1M4W6Q8</accession>
<evidence type="ECO:0000259" key="1">
    <source>
        <dbReference type="Pfam" id="PF01494"/>
    </source>
</evidence>
<protein>
    <submittedName>
        <fullName evidence="2">Dehydrogenase (Flavoprotein)</fullName>
    </submittedName>
</protein>
<reference evidence="2 3" key="1">
    <citation type="submission" date="2016-11" db="EMBL/GenBank/DDBJ databases">
        <authorList>
            <person name="Jaros S."/>
            <person name="Januszkiewicz K."/>
            <person name="Wedrychowicz H."/>
        </authorList>
    </citation>
    <scope>NUCLEOTIDE SEQUENCE [LARGE SCALE GENOMIC DNA]</scope>
    <source>
        <strain evidence="2 3">DSM 18119</strain>
    </source>
</reference>
<dbReference type="AlphaFoldDB" id="A0A1M4W6Q8"/>
<dbReference type="EMBL" id="FQUU01000003">
    <property type="protein sequence ID" value="SHE76897.1"/>
    <property type="molecule type" value="Genomic_DNA"/>
</dbReference>
<dbReference type="RefSeq" id="WP_072834241.1">
    <property type="nucleotide sequence ID" value="NZ_FQUU01000003.1"/>
</dbReference>
<dbReference type="InterPro" id="IPR036188">
    <property type="entry name" value="FAD/NAD-bd_sf"/>
</dbReference>
<gene>
    <name evidence="2" type="ORF">SAMN02745131_01109</name>
</gene>
<organism evidence="2 3">
    <name type="scientific">Flavisolibacter ginsengisoli DSM 18119</name>
    <dbReference type="NCBI Taxonomy" id="1121884"/>
    <lineage>
        <taxon>Bacteria</taxon>
        <taxon>Pseudomonadati</taxon>
        <taxon>Bacteroidota</taxon>
        <taxon>Chitinophagia</taxon>
        <taxon>Chitinophagales</taxon>
        <taxon>Chitinophagaceae</taxon>
        <taxon>Flavisolibacter</taxon>
    </lineage>
</organism>
<dbReference type="SUPFAM" id="SSF51905">
    <property type="entry name" value="FAD/NAD(P)-binding domain"/>
    <property type="match status" value="1"/>
</dbReference>
<dbReference type="PRINTS" id="PR00420">
    <property type="entry name" value="RNGMNOXGNASE"/>
</dbReference>
<proteinExistence type="predicted"/>
<evidence type="ECO:0000313" key="2">
    <source>
        <dbReference type="EMBL" id="SHE76897.1"/>
    </source>
</evidence>